<dbReference type="Pfam" id="PF19134">
    <property type="entry name" value="DUF5817"/>
    <property type="match status" value="1"/>
</dbReference>
<dbReference type="EMBL" id="CP025066">
    <property type="protein sequence ID" value="AUX09637.1"/>
    <property type="molecule type" value="Genomic_DNA"/>
</dbReference>
<keyword evidence="5" id="KW-1185">Reference proteome</keyword>
<name>A0A343TKL5_9EURY</name>
<dbReference type="PROSITE" id="PS51257">
    <property type="entry name" value="PROKAR_LIPOPROTEIN"/>
    <property type="match status" value="1"/>
</dbReference>
<accession>A0A343TKL5</accession>
<dbReference type="Gene3D" id="3.90.820.10">
    <property type="entry name" value="Structural Genomics, Unknown Function 30-nov-00 1gh9 Mol_id"/>
    <property type="match status" value="1"/>
</dbReference>
<proteinExistence type="predicted"/>
<feature type="compositionally biased region" description="Basic and acidic residues" evidence="1">
    <location>
        <begin position="130"/>
        <end position="148"/>
    </location>
</feature>
<gene>
    <name evidence="4" type="ORF">AArcSl_2012</name>
</gene>
<sequence>MKYPTAQPGSMYAVVGCNECGNLWLLADPDSQESATCSRCGKRHRVAKLKRFYTDEDREAARQARAALLANKRDESESFAEVAHVADLERQLEDAGVDDREYLAEAGLDPDEIQSAGENARVGAGQSSTRSREEIVRDGVERVEKPTESEVVAYASERGVPEDAARTLLERLVRRGEASESGGRYRLL</sequence>
<dbReference type="KEGG" id="hdf:AArcSl_2012"/>
<evidence type="ECO:0000313" key="5">
    <source>
        <dbReference type="Proteomes" id="UP000263012"/>
    </source>
</evidence>
<dbReference type="InterPro" id="IPR053849">
    <property type="entry name" value="DUF5817_C"/>
</dbReference>
<protein>
    <submittedName>
        <fullName evidence="4">Uncharacterized protein</fullName>
    </submittedName>
</protein>
<evidence type="ECO:0000256" key="1">
    <source>
        <dbReference type="SAM" id="MobiDB-lite"/>
    </source>
</evidence>
<evidence type="ECO:0000313" key="4">
    <source>
        <dbReference type="EMBL" id="AUX09637.1"/>
    </source>
</evidence>
<evidence type="ECO:0000259" key="2">
    <source>
        <dbReference type="Pfam" id="PF19134"/>
    </source>
</evidence>
<dbReference type="Pfam" id="PF22798">
    <property type="entry name" value="DUF5817_CT"/>
    <property type="match status" value="1"/>
</dbReference>
<dbReference type="InterPro" id="IPR043855">
    <property type="entry name" value="DUF5817"/>
</dbReference>
<feature type="region of interest" description="Disordered" evidence="1">
    <location>
        <begin position="117"/>
        <end position="148"/>
    </location>
</feature>
<feature type="domain" description="DUF5817" evidence="3">
    <location>
        <begin position="134"/>
        <end position="187"/>
    </location>
</feature>
<dbReference type="AlphaFoldDB" id="A0A343TKL5"/>
<reference evidence="5" key="1">
    <citation type="submission" date="2017-11" db="EMBL/GenBank/DDBJ databases">
        <title>Phenotypic and genomic properties of facultatively anaerobic sulfur-reducing natronoarchaea from hypersaline soda lakes.</title>
        <authorList>
            <person name="Sorokin D.Y."/>
            <person name="Kublanov I.V."/>
            <person name="Roman P."/>
            <person name="Sinninghe Damste J.S."/>
            <person name="Golyshin P.N."/>
            <person name="Rojo D."/>
            <person name="Ciordia S."/>
            <person name="Mena M.D.C."/>
            <person name="Ferrer M."/>
            <person name="Messina E."/>
            <person name="Smedile F."/>
            <person name="La Spada G."/>
            <person name="La Cono V."/>
            <person name="Yakimov M.M."/>
        </authorList>
    </citation>
    <scope>NUCLEOTIDE SEQUENCE [LARGE SCALE GENOMIC DNA]</scope>
    <source>
        <strain evidence="5">AArc-Sl</strain>
    </source>
</reference>
<evidence type="ECO:0000259" key="3">
    <source>
        <dbReference type="Pfam" id="PF22798"/>
    </source>
</evidence>
<organism evidence="4 5">
    <name type="scientific">Halalkaliarchaeum desulfuricum</name>
    <dbReference type="NCBI Taxonomy" id="2055893"/>
    <lineage>
        <taxon>Archaea</taxon>
        <taxon>Methanobacteriati</taxon>
        <taxon>Methanobacteriota</taxon>
        <taxon>Stenosarchaea group</taxon>
        <taxon>Halobacteria</taxon>
        <taxon>Halobacteriales</taxon>
        <taxon>Haloferacaceae</taxon>
        <taxon>Halalkaliarchaeum</taxon>
    </lineage>
</organism>
<dbReference type="Proteomes" id="UP000263012">
    <property type="component" value="Chromosome"/>
</dbReference>
<feature type="domain" description="DUF5817" evidence="2">
    <location>
        <begin position="12"/>
        <end position="70"/>
    </location>
</feature>